<dbReference type="Proteomes" id="UP000280598">
    <property type="component" value="Unassembled WGS sequence"/>
</dbReference>
<feature type="domain" description="DUF6697" evidence="2">
    <location>
        <begin position="389"/>
        <end position="649"/>
    </location>
</feature>
<proteinExistence type="predicted"/>
<feature type="compositionally biased region" description="Low complexity" evidence="1">
    <location>
        <begin position="70"/>
        <end position="102"/>
    </location>
</feature>
<gene>
    <name evidence="3" type="ORF">D0860_06965</name>
</gene>
<comment type="caution">
    <text evidence="3">The sequence shown here is derived from an EMBL/GenBank/DDBJ whole genome shotgun (WGS) entry which is preliminary data.</text>
</comment>
<feature type="compositionally biased region" description="Polar residues" evidence="1">
    <location>
        <begin position="819"/>
        <end position="835"/>
    </location>
</feature>
<feature type="region of interest" description="Disordered" evidence="1">
    <location>
        <begin position="1"/>
        <end position="105"/>
    </location>
</feature>
<accession>A0A3M7GPX3</accession>
<feature type="compositionally biased region" description="Low complexity" evidence="1">
    <location>
        <begin position="801"/>
        <end position="811"/>
    </location>
</feature>
<feature type="compositionally biased region" description="Low complexity" evidence="1">
    <location>
        <begin position="747"/>
        <end position="768"/>
    </location>
</feature>
<organism evidence="3 4">
    <name type="scientific">Hortaea werneckii</name>
    <name type="common">Black yeast</name>
    <name type="synonym">Cladosporium werneckii</name>
    <dbReference type="NCBI Taxonomy" id="91943"/>
    <lineage>
        <taxon>Eukaryota</taxon>
        <taxon>Fungi</taxon>
        <taxon>Dikarya</taxon>
        <taxon>Ascomycota</taxon>
        <taxon>Pezizomycotina</taxon>
        <taxon>Dothideomycetes</taxon>
        <taxon>Dothideomycetidae</taxon>
        <taxon>Mycosphaerellales</taxon>
        <taxon>Teratosphaeriaceae</taxon>
        <taxon>Hortaea</taxon>
    </lineage>
</organism>
<sequence>MPPLNQKASHGGVSNNMAFPTRHYTHPNHRDNQQPLPQNPMQPWSSHTNGLNPRTPGFVPTGIEIQPFHPSTTTSSYPNNNTTNSYQISSPTNNNTNTNTSYPPTPIPDPATFADFQNYIYRQHIHHLTGISQLQTASRETEEAVAETREVVRKDLGILYRLLQQQERRIEELALSSKGAAAAAAGGGVGGGSEIGVEQRPLQAVVEQRIEGVGEPGIWDLDVVEPGVMLERFNARVVAEVYEEQAVKMGEVMQRLRGFAAEARKELDGGELGGEVGGVTNGDGLSLVVDGSGVASKDFASGNTEEIVDSSEGQSKLVADWKEVKSAVQDGRRNTSKSSAQIEDTARAATPIEQNNTTIQPSTTTPWIPCALRNLQRTTPPLLPDPIQTFTWEFLFNTLSGVQWSPGFYFNPSPSPSPSNLPQTKSYWLLDTPYEPFLPSQPGQPGAKITAFFNDTVPTSEEEAEYSAAPTEEDYLNTPIFISPDPLDVPTDERRYTYFGRYSQKRFSDRIGYDTVREHIPKGVLRFWADSLASPERPEWITRQLMRGFWPRPVYEGPVFAEDAGGTGSMGSGSEEVQDERVLCALREYARELAEWEREARKRVGLLKSEDLLESFEMSDAAAQPGLRLWWEYFEFVEFDREFYDGLVDAQEKREEEKKVAAVRAKQKEAAARRGKEEKIHPMPAYVKEDARMEKEGGIAHALVTNPFSAQNGGSDSEQTPNPLTKKYHHPYFPDTNEQSSPPPPAISKAKAKCPSPSKPTTTGPKSPLLSNDWCNAPQPNHTTPSPWTSNSPNLDTAWNTPKETSPPTKSTEMKKQSHPQPKTNPNGSSPSQQHSTKKPTRDCPPQSSLPPTTTTAATAGKVSQPPSPPPHDTNAKALEDARRFQQNTTKARERRGGGGGGGRGAPPHLRRRA</sequence>
<feature type="compositionally biased region" description="Low complexity" evidence="1">
    <location>
        <begin position="33"/>
        <end position="43"/>
    </location>
</feature>
<name>A0A3M7GPX3_HORWE</name>
<protein>
    <recommendedName>
        <fullName evidence="2">DUF6697 domain-containing protein</fullName>
    </recommendedName>
</protein>
<dbReference type="InterPro" id="IPR046520">
    <property type="entry name" value="DUF6697"/>
</dbReference>
<dbReference type="EMBL" id="QWIS01000173">
    <property type="protein sequence ID" value="RMZ03039.1"/>
    <property type="molecule type" value="Genomic_DNA"/>
</dbReference>
<feature type="compositionally biased region" description="Polar residues" evidence="1">
    <location>
        <begin position="1"/>
        <end position="18"/>
    </location>
</feature>
<dbReference type="AlphaFoldDB" id="A0A3M7GPX3"/>
<dbReference type="Pfam" id="PF20411">
    <property type="entry name" value="DUF6697"/>
    <property type="match status" value="1"/>
</dbReference>
<evidence type="ECO:0000256" key="1">
    <source>
        <dbReference type="SAM" id="MobiDB-lite"/>
    </source>
</evidence>
<feature type="compositionally biased region" description="Polar residues" evidence="1">
    <location>
        <begin position="769"/>
        <end position="800"/>
    </location>
</feature>
<feature type="region of interest" description="Disordered" evidence="1">
    <location>
        <begin position="329"/>
        <end position="350"/>
    </location>
</feature>
<dbReference type="VEuPathDB" id="FungiDB:BTJ68_09597"/>
<reference evidence="3 4" key="1">
    <citation type="journal article" date="2018" name="BMC Genomics">
        <title>Genomic evidence for intraspecific hybridization in a clonal and extremely halotolerant yeast.</title>
        <authorList>
            <person name="Gostincar C."/>
            <person name="Stajich J.E."/>
            <person name="Zupancic J."/>
            <person name="Zalar P."/>
            <person name="Gunde-Cimerman N."/>
        </authorList>
    </citation>
    <scope>NUCLEOTIDE SEQUENCE [LARGE SCALE GENOMIC DNA]</scope>
    <source>
        <strain evidence="3 4">EXF-562</strain>
    </source>
</reference>
<feature type="compositionally biased region" description="Basic and acidic residues" evidence="1">
    <location>
        <begin position="874"/>
        <end position="884"/>
    </location>
</feature>
<feature type="compositionally biased region" description="Polar residues" evidence="1">
    <location>
        <begin position="706"/>
        <end position="723"/>
    </location>
</feature>
<evidence type="ECO:0000313" key="3">
    <source>
        <dbReference type="EMBL" id="RMZ03039.1"/>
    </source>
</evidence>
<evidence type="ECO:0000259" key="2">
    <source>
        <dbReference type="Pfam" id="PF20411"/>
    </source>
</evidence>
<feature type="region of interest" description="Disordered" evidence="1">
    <location>
        <begin position="706"/>
        <end position="914"/>
    </location>
</feature>
<evidence type="ECO:0000313" key="4">
    <source>
        <dbReference type="Proteomes" id="UP000280598"/>
    </source>
</evidence>